<dbReference type="GO" id="GO:0009252">
    <property type="term" value="P:peptidoglycan biosynthetic process"/>
    <property type="evidence" value="ECO:0007669"/>
    <property type="project" value="UniProtKB-UniRule"/>
</dbReference>
<dbReference type="InterPro" id="IPR036318">
    <property type="entry name" value="FAD-bd_PCMH-like_sf"/>
</dbReference>
<dbReference type="SUPFAM" id="SSF56194">
    <property type="entry name" value="Uridine diphospho-N-Acetylenolpyruvylglucosamine reductase, MurB, C-terminal domain"/>
    <property type="match status" value="1"/>
</dbReference>
<feature type="active site" evidence="20">
    <location>
        <position position="166"/>
    </location>
</feature>
<dbReference type="GO" id="GO:0008360">
    <property type="term" value="P:regulation of cell shape"/>
    <property type="evidence" value="ECO:0007669"/>
    <property type="project" value="UniProtKB-KW"/>
</dbReference>
<evidence type="ECO:0000256" key="14">
    <source>
        <dbReference type="ARBA" id="ARBA00022984"/>
    </source>
</evidence>
<evidence type="ECO:0000256" key="19">
    <source>
        <dbReference type="ARBA" id="ARBA00048914"/>
    </source>
</evidence>
<gene>
    <name evidence="20 21" type="primary">murB</name>
    <name evidence="21" type="ORF">FY550_07345</name>
</gene>
<keyword evidence="17 20" id="KW-0961">Cell wall biogenesis/degradation</keyword>
<dbReference type="Pfam" id="PF02873">
    <property type="entry name" value="MurB_C"/>
    <property type="match status" value="1"/>
</dbReference>
<keyword evidence="8 20" id="KW-0963">Cytoplasm</keyword>
<feature type="active site" evidence="20">
    <location>
        <position position="337"/>
    </location>
</feature>
<dbReference type="InterPro" id="IPR036635">
    <property type="entry name" value="MurB_C_sf"/>
</dbReference>
<evidence type="ECO:0000256" key="15">
    <source>
        <dbReference type="ARBA" id="ARBA00023002"/>
    </source>
</evidence>
<dbReference type="OrthoDB" id="9804753at2"/>
<proteinExistence type="inferred from homology"/>
<dbReference type="KEGG" id="kuy:FY550_07345"/>
<keyword evidence="22" id="KW-1185">Reference proteome</keyword>
<dbReference type="NCBIfam" id="NF000755">
    <property type="entry name" value="PRK00046.1"/>
    <property type="match status" value="1"/>
</dbReference>
<keyword evidence="16 20" id="KW-0131">Cell cycle</keyword>
<comment type="catalytic activity">
    <reaction evidence="19 20">
        <text>UDP-N-acetyl-alpha-D-muramate + NADP(+) = UDP-N-acetyl-3-O-(1-carboxyvinyl)-alpha-D-glucosamine + NADPH + H(+)</text>
        <dbReference type="Rhea" id="RHEA:12248"/>
        <dbReference type="ChEBI" id="CHEBI:15378"/>
        <dbReference type="ChEBI" id="CHEBI:57783"/>
        <dbReference type="ChEBI" id="CHEBI:58349"/>
        <dbReference type="ChEBI" id="CHEBI:68483"/>
        <dbReference type="ChEBI" id="CHEBI:70757"/>
        <dbReference type="EC" id="1.3.1.98"/>
    </reaction>
</comment>
<organism evidence="21 22">
    <name type="scientific">Kushneria phosphatilytica</name>
    <dbReference type="NCBI Taxonomy" id="657387"/>
    <lineage>
        <taxon>Bacteria</taxon>
        <taxon>Pseudomonadati</taxon>
        <taxon>Pseudomonadota</taxon>
        <taxon>Gammaproteobacteria</taxon>
        <taxon>Oceanospirillales</taxon>
        <taxon>Halomonadaceae</taxon>
        <taxon>Kushneria</taxon>
    </lineage>
</organism>
<dbReference type="GO" id="GO:0005829">
    <property type="term" value="C:cytosol"/>
    <property type="evidence" value="ECO:0007669"/>
    <property type="project" value="TreeGrafter"/>
</dbReference>
<dbReference type="GO" id="GO:0071555">
    <property type="term" value="P:cell wall organization"/>
    <property type="evidence" value="ECO:0007669"/>
    <property type="project" value="UniProtKB-KW"/>
</dbReference>
<dbReference type="UniPathway" id="UPA00219"/>
<dbReference type="SUPFAM" id="SSF56176">
    <property type="entry name" value="FAD-binding/transporter-associated domain-like"/>
    <property type="match status" value="1"/>
</dbReference>
<keyword evidence="13 20" id="KW-0133">Cell shape</keyword>
<dbReference type="PANTHER" id="PTHR21071:SF4">
    <property type="entry name" value="UDP-N-ACETYLENOLPYRUVOYLGLUCOSAMINE REDUCTASE"/>
    <property type="match status" value="1"/>
</dbReference>
<evidence type="ECO:0000256" key="17">
    <source>
        <dbReference type="ARBA" id="ARBA00023316"/>
    </source>
</evidence>
<keyword evidence="11 20" id="KW-0274">FAD</keyword>
<dbReference type="GO" id="GO:0071949">
    <property type="term" value="F:FAD binding"/>
    <property type="evidence" value="ECO:0007669"/>
    <property type="project" value="InterPro"/>
</dbReference>
<reference evidence="21 22" key="1">
    <citation type="submission" date="2019-08" db="EMBL/GenBank/DDBJ databases">
        <title>Complete genome sequence of Kushneria sp. YCWA18, a halophilic phosphate-solubilizing bacterium isolated from Daqiao saltern in China.</title>
        <authorList>
            <person name="Du G.-X."/>
            <person name="Qu L.-Y."/>
        </authorList>
    </citation>
    <scope>NUCLEOTIDE SEQUENCE [LARGE SCALE GENOMIC DNA]</scope>
    <source>
        <strain evidence="21 22">YCWA18</strain>
    </source>
</reference>
<evidence type="ECO:0000256" key="4">
    <source>
        <dbReference type="ARBA" id="ARBA00004752"/>
    </source>
</evidence>
<keyword evidence="12 20" id="KW-0521">NADP</keyword>
<evidence type="ECO:0000256" key="8">
    <source>
        <dbReference type="ARBA" id="ARBA00022490"/>
    </source>
</evidence>
<name>A0A1S1NYW6_9GAMM</name>
<evidence type="ECO:0000256" key="2">
    <source>
        <dbReference type="ARBA" id="ARBA00003921"/>
    </source>
</evidence>
<dbReference type="EC" id="1.3.1.98" evidence="6 20"/>
<keyword evidence="14 20" id="KW-0573">Peptidoglycan synthesis</keyword>
<dbReference type="HAMAP" id="MF_00037">
    <property type="entry name" value="MurB"/>
    <property type="match status" value="1"/>
</dbReference>
<keyword evidence="15 20" id="KW-0560">Oxidoreductase</keyword>
<evidence type="ECO:0000256" key="11">
    <source>
        <dbReference type="ARBA" id="ARBA00022827"/>
    </source>
</evidence>
<dbReference type="Gene3D" id="3.30.43.10">
    <property type="entry name" value="Uridine Diphospho-n-acetylenolpyruvylglucosamine Reductase, domain 2"/>
    <property type="match status" value="1"/>
</dbReference>
<dbReference type="EMBL" id="CP043420">
    <property type="protein sequence ID" value="QEL10959.1"/>
    <property type="molecule type" value="Genomic_DNA"/>
</dbReference>
<evidence type="ECO:0000256" key="20">
    <source>
        <dbReference type="HAMAP-Rule" id="MF_00037"/>
    </source>
</evidence>
<evidence type="ECO:0000256" key="6">
    <source>
        <dbReference type="ARBA" id="ARBA00012518"/>
    </source>
</evidence>
<dbReference type="Gene3D" id="3.90.78.10">
    <property type="entry name" value="UDP-N-acetylenolpyruvoylglucosamine reductase, C-terminal domain"/>
    <property type="match status" value="1"/>
</dbReference>
<comment type="pathway">
    <text evidence="4 20">Cell wall biogenesis; peptidoglycan biosynthesis.</text>
</comment>
<sequence>MLQIYHDALLDQANSLGLPGRADHLLDADTLEDYRQALALARRYDWPLTILGGGSNVVLAPELPGAVLRSVAHRRWIESFDEGRRALLHVNAGVPWPALVRETTAAGWWGLENLALIPGSAGAAPIQNIGAYGVELSDIVERVHCLEIDSGRYRILDHADCAFGYRDSIFKKERAGELFIVHLELRLSRYAVPRLDYGHLRQRLDELYGSMAPTSAQVAEAVTSLRRERLPDPALLGNAGSFFKNPVVDRARFESLGRLYSNMPHYPTSDGRVKLAAGWLIEQCGFRGYRDGPVGVHDHQALVLVHHGGGSASELMTLAERIRDAVREQFGVMLEPEPRLVGF</sequence>
<dbReference type="STRING" id="657387.BH688_03590"/>
<dbReference type="InterPro" id="IPR006094">
    <property type="entry name" value="Oxid_FAD_bind_N"/>
</dbReference>
<dbReference type="InterPro" id="IPR003170">
    <property type="entry name" value="MurB"/>
</dbReference>
<dbReference type="InterPro" id="IPR016166">
    <property type="entry name" value="FAD-bd_PCMH"/>
</dbReference>
<comment type="subcellular location">
    <subcellularLocation>
        <location evidence="3 20">Cytoplasm</location>
    </subcellularLocation>
</comment>
<dbReference type="InterPro" id="IPR016167">
    <property type="entry name" value="FAD-bd_PCMH_sub1"/>
</dbReference>
<evidence type="ECO:0000256" key="12">
    <source>
        <dbReference type="ARBA" id="ARBA00022857"/>
    </source>
</evidence>
<dbReference type="InterPro" id="IPR011601">
    <property type="entry name" value="MurB_C"/>
</dbReference>
<evidence type="ECO:0000256" key="13">
    <source>
        <dbReference type="ARBA" id="ARBA00022960"/>
    </source>
</evidence>
<comment type="function">
    <text evidence="2 20">Cell wall formation.</text>
</comment>
<dbReference type="RefSeq" id="WP_070977288.1">
    <property type="nucleotide sequence ID" value="NZ_CP043420.1"/>
</dbReference>
<keyword evidence="10 20" id="KW-0285">Flavoprotein</keyword>
<evidence type="ECO:0000313" key="21">
    <source>
        <dbReference type="EMBL" id="QEL10959.1"/>
    </source>
</evidence>
<dbReference type="Gene3D" id="3.30.465.10">
    <property type="match status" value="1"/>
</dbReference>
<feature type="active site" description="Proton donor" evidence="20">
    <location>
        <position position="241"/>
    </location>
</feature>
<comment type="similarity">
    <text evidence="5 20">Belongs to the MurB family.</text>
</comment>
<evidence type="ECO:0000256" key="3">
    <source>
        <dbReference type="ARBA" id="ARBA00004496"/>
    </source>
</evidence>
<evidence type="ECO:0000256" key="1">
    <source>
        <dbReference type="ARBA" id="ARBA00001974"/>
    </source>
</evidence>
<evidence type="ECO:0000256" key="18">
    <source>
        <dbReference type="ARBA" id="ARBA00031026"/>
    </source>
</evidence>
<evidence type="ECO:0000256" key="16">
    <source>
        <dbReference type="ARBA" id="ARBA00023306"/>
    </source>
</evidence>
<dbReference type="GO" id="GO:0008762">
    <property type="term" value="F:UDP-N-acetylmuramate dehydrogenase activity"/>
    <property type="evidence" value="ECO:0007669"/>
    <property type="project" value="UniProtKB-UniRule"/>
</dbReference>
<evidence type="ECO:0000256" key="7">
    <source>
        <dbReference type="ARBA" id="ARBA00015188"/>
    </source>
</evidence>
<keyword evidence="9 20" id="KW-0132">Cell division</keyword>
<dbReference type="Proteomes" id="UP000322553">
    <property type="component" value="Chromosome"/>
</dbReference>
<dbReference type="NCBIfam" id="NF010478">
    <property type="entry name" value="PRK13903.1"/>
    <property type="match status" value="1"/>
</dbReference>
<accession>A0A1S1NYW6</accession>
<evidence type="ECO:0000256" key="5">
    <source>
        <dbReference type="ARBA" id="ARBA00010485"/>
    </source>
</evidence>
<dbReference type="NCBIfam" id="TIGR00179">
    <property type="entry name" value="murB"/>
    <property type="match status" value="1"/>
</dbReference>
<dbReference type="AlphaFoldDB" id="A0A1S1NYW6"/>
<comment type="cofactor">
    <cofactor evidence="1 20">
        <name>FAD</name>
        <dbReference type="ChEBI" id="CHEBI:57692"/>
    </cofactor>
</comment>
<evidence type="ECO:0000256" key="10">
    <source>
        <dbReference type="ARBA" id="ARBA00022630"/>
    </source>
</evidence>
<dbReference type="InterPro" id="IPR016169">
    <property type="entry name" value="FAD-bd_PCMH_sub2"/>
</dbReference>
<protein>
    <recommendedName>
        <fullName evidence="7 20">UDP-N-acetylenolpyruvoylglucosamine reductase</fullName>
        <ecNumber evidence="6 20">1.3.1.98</ecNumber>
    </recommendedName>
    <alternativeName>
        <fullName evidence="18 20">UDP-N-acetylmuramate dehydrogenase</fullName>
    </alternativeName>
</protein>
<dbReference type="GO" id="GO:0051301">
    <property type="term" value="P:cell division"/>
    <property type="evidence" value="ECO:0007669"/>
    <property type="project" value="UniProtKB-KW"/>
</dbReference>
<dbReference type="PANTHER" id="PTHR21071">
    <property type="entry name" value="UDP-N-ACETYLENOLPYRUVOYLGLUCOSAMINE REDUCTASE"/>
    <property type="match status" value="1"/>
</dbReference>
<evidence type="ECO:0000256" key="9">
    <source>
        <dbReference type="ARBA" id="ARBA00022618"/>
    </source>
</evidence>
<dbReference type="Pfam" id="PF01565">
    <property type="entry name" value="FAD_binding_4"/>
    <property type="match status" value="1"/>
</dbReference>
<dbReference type="PROSITE" id="PS51387">
    <property type="entry name" value="FAD_PCMH"/>
    <property type="match status" value="1"/>
</dbReference>
<evidence type="ECO:0000313" key="22">
    <source>
        <dbReference type="Proteomes" id="UP000322553"/>
    </source>
</evidence>